<evidence type="ECO:0000313" key="2">
    <source>
        <dbReference type="EMBL" id="CAG7715422.1"/>
    </source>
</evidence>
<feature type="compositionally biased region" description="Basic and acidic residues" evidence="1">
    <location>
        <begin position="123"/>
        <end position="134"/>
    </location>
</feature>
<reference evidence="2" key="1">
    <citation type="submission" date="2021-06" db="EMBL/GenBank/DDBJ databases">
        <authorList>
            <person name="Hodson N. C."/>
            <person name="Mongue J. A."/>
            <person name="Jaron S. K."/>
        </authorList>
    </citation>
    <scope>NUCLEOTIDE SEQUENCE</scope>
</reference>
<accession>A0A8J2JBR3</accession>
<proteinExistence type="predicted"/>
<gene>
    <name evidence="2" type="ORF">AFUS01_LOCUS5421</name>
</gene>
<sequence>MDKEKPKEIDYFAGAKFDCLPSVSSLPTPPSEWTIPVLRSQSQPSSPVTTGVRIDLNSLFLTPQVKKASAIERDYREADLKKQREIDTHPKTVIDVEMAKTSHVSSQGYVKNRNSRNGQETSSKVESKPIDITRRRISSTQPKQLYPHLTEHLKLSMREVEKSHVKREAFQSRFVSILIMSFPYTSINICIVCNVQSQK</sequence>
<dbReference type="AlphaFoldDB" id="A0A8J2JBR3"/>
<evidence type="ECO:0000256" key="1">
    <source>
        <dbReference type="SAM" id="MobiDB-lite"/>
    </source>
</evidence>
<organism evidence="2 3">
    <name type="scientific">Allacma fusca</name>
    <dbReference type="NCBI Taxonomy" id="39272"/>
    <lineage>
        <taxon>Eukaryota</taxon>
        <taxon>Metazoa</taxon>
        <taxon>Ecdysozoa</taxon>
        <taxon>Arthropoda</taxon>
        <taxon>Hexapoda</taxon>
        <taxon>Collembola</taxon>
        <taxon>Symphypleona</taxon>
        <taxon>Sminthuridae</taxon>
        <taxon>Allacma</taxon>
    </lineage>
</organism>
<dbReference type="EMBL" id="CAJVCH010034591">
    <property type="protein sequence ID" value="CAG7715422.1"/>
    <property type="molecule type" value="Genomic_DNA"/>
</dbReference>
<dbReference type="Proteomes" id="UP000708208">
    <property type="component" value="Unassembled WGS sequence"/>
</dbReference>
<comment type="caution">
    <text evidence="2">The sequence shown here is derived from an EMBL/GenBank/DDBJ whole genome shotgun (WGS) entry which is preliminary data.</text>
</comment>
<feature type="region of interest" description="Disordered" evidence="1">
    <location>
        <begin position="105"/>
        <end position="141"/>
    </location>
</feature>
<name>A0A8J2JBR3_9HEXA</name>
<evidence type="ECO:0000313" key="3">
    <source>
        <dbReference type="Proteomes" id="UP000708208"/>
    </source>
</evidence>
<protein>
    <submittedName>
        <fullName evidence="2">Uncharacterized protein</fullName>
    </submittedName>
</protein>
<keyword evidence="3" id="KW-1185">Reference proteome</keyword>